<gene>
    <name evidence="1" type="ORF">O6H91_09G113400</name>
</gene>
<comment type="caution">
    <text evidence="1">The sequence shown here is derived from an EMBL/GenBank/DDBJ whole genome shotgun (WGS) entry which is preliminary data.</text>
</comment>
<dbReference type="Proteomes" id="UP001162992">
    <property type="component" value="Chromosome 9"/>
</dbReference>
<reference evidence="2" key="1">
    <citation type="journal article" date="2024" name="Proc. Natl. Acad. Sci. U.S.A.">
        <title>Extraordinary preservation of gene collinearity over three hundred million years revealed in homosporous lycophytes.</title>
        <authorList>
            <person name="Li C."/>
            <person name="Wickell D."/>
            <person name="Kuo L.Y."/>
            <person name="Chen X."/>
            <person name="Nie B."/>
            <person name="Liao X."/>
            <person name="Peng D."/>
            <person name="Ji J."/>
            <person name="Jenkins J."/>
            <person name="Williams M."/>
            <person name="Shu S."/>
            <person name="Plott C."/>
            <person name="Barry K."/>
            <person name="Rajasekar S."/>
            <person name="Grimwood J."/>
            <person name="Han X."/>
            <person name="Sun S."/>
            <person name="Hou Z."/>
            <person name="He W."/>
            <person name="Dai G."/>
            <person name="Sun C."/>
            <person name="Schmutz J."/>
            <person name="Leebens-Mack J.H."/>
            <person name="Li F.W."/>
            <person name="Wang L."/>
        </authorList>
    </citation>
    <scope>NUCLEOTIDE SEQUENCE [LARGE SCALE GENOMIC DNA]</scope>
    <source>
        <strain evidence="2">cv. PW_Plant_1</strain>
    </source>
</reference>
<sequence>MEHVLLSIYSFLGYFLKLGKQVLIQGTRIGKYVYGIGISVSTDLSPYRYFVQLSLAIITAPLSRPIERTIVFKDPRKIIQIEKNEHLEENPKNEKNHREKRYDEKTLKIINLKYREKGQSKK</sequence>
<keyword evidence="2" id="KW-1185">Reference proteome</keyword>
<evidence type="ECO:0000313" key="1">
    <source>
        <dbReference type="EMBL" id="KAJ7545274.1"/>
    </source>
</evidence>
<dbReference type="EMBL" id="CM055100">
    <property type="protein sequence ID" value="KAJ7545274.1"/>
    <property type="molecule type" value="Genomic_DNA"/>
</dbReference>
<accession>A0ACC2CTS3</accession>
<organism evidence="1 2">
    <name type="scientific">Diphasiastrum complanatum</name>
    <name type="common">Issler's clubmoss</name>
    <name type="synonym">Lycopodium complanatum</name>
    <dbReference type="NCBI Taxonomy" id="34168"/>
    <lineage>
        <taxon>Eukaryota</taxon>
        <taxon>Viridiplantae</taxon>
        <taxon>Streptophyta</taxon>
        <taxon>Embryophyta</taxon>
        <taxon>Tracheophyta</taxon>
        <taxon>Lycopodiopsida</taxon>
        <taxon>Lycopodiales</taxon>
        <taxon>Lycopodiaceae</taxon>
        <taxon>Lycopodioideae</taxon>
        <taxon>Diphasiastrum</taxon>
    </lineage>
</organism>
<evidence type="ECO:0000313" key="2">
    <source>
        <dbReference type="Proteomes" id="UP001162992"/>
    </source>
</evidence>
<name>A0ACC2CTS3_DIPCM</name>
<protein>
    <submittedName>
        <fullName evidence="1">Uncharacterized protein</fullName>
    </submittedName>
</protein>
<proteinExistence type="predicted"/>